<feature type="transmembrane region" description="Helical" evidence="2">
    <location>
        <begin position="12"/>
        <end position="35"/>
    </location>
</feature>
<evidence type="ECO:0000313" key="4">
    <source>
        <dbReference type="Proteomes" id="UP000240912"/>
    </source>
</evidence>
<evidence type="ECO:0000256" key="1">
    <source>
        <dbReference type="SAM" id="MobiDB-lite"/>
    </source>
</evidence>
<proteinExistence type="predicted"/>
<dbReference type="EMBL" id="PYLS01000001">
    <property type="protein sequence ID" value="PST84771.1"/>
    <property type="molecule type" value="Genomic_DNA"/>
</dbReference>
<protein>
    <recommendedName>
        <fullName evidence="5">DUF748 domain-containing protein</fullName>
    </recommendedName>
</protein>
<dbReference type="AlphaFoldDB" id="A0A2T3HQU6"/>
<organism evidence="3 4">
    <name type="scientific">Pedobacter yulinensis</name>
    <dbReference type="NCBI Taxonomy" id="2126353"/>
    <lineage>
        <taxon>Bacteria</taxon>
        <taxon>Pseudomonadati</taxon>
        <taxon>Bacteroidota</taxon>
        <taxon>Sphingobacteriia</taxon>
        <taxon>Sphingobacteriales</taxon>
        <taxon>Sphingobacteriaceae</taxon>
        <taxon>Pedobacter</taxon>
    </lineage>
</organism>
<evidence type="ECO:0000256" key="2">
    <source>
        <dbReference type="SAM" id="Phobius"/>
    </source>
</evidence>
<dbReference type="Proteomes" id="UP000240912">
    <property type="component" value="Unassembled WGS sequence"/>
</dbReference>
<evidence type="ECO:0008006" key="5">
    <source>
        <dbReference type="Google" id="ProtNLM"/>
    </source>
</evidence>
<name>A0A2T3HQU6_9SPHI</name>
<feature type="compositionally biased region" description="Basic and acidic residues" evidence="1">
    <location>
        <begin position="570"/>
        <end position="592"/>
    </location>
</feature>
<keyword evidence="2" id="KW-0472">Membrane</keyword>
<comment type="caution">
    <text evidence="3">The sequence shown here is derived from an EMBL/GenBank/DDBJ whole genome shotgun (WGS) entry which is preliminary data.</text>
</comment>
<reference evidence="3 4" key="1">
    <citation type="submission" date="2018-03" db="EMBL/GenBank/DDBJ databases">
        <authorList>
            <person name="Keele B.F."/>
        </authorList>
    </citation>
    <scope>NUCLEOTIDE SEQUENCE [LARGE SCALE GENOMIC DNA]</scope>
    <source>
        <strain evidence="3 4">YL28-9</strain>
    </source>
</reference>
<dbReference type="RefSeq" id="WP_107212867.1">
    <property type="nucleotide sequence ID" value="NZ_KZ686268.1"/>
</dbReference>
<dbReference type="OrthoDB" id="814802at2"/>
<sequence length="601" mass="68171">MVQNRFRPHRKIWIRVAAAAGILIVLLLVASAYLASRWKPLAGEKIREAVHNGSKGLYNITYREIGLNVLTGSVRLNDVTIEADTQVYRRMVQAGTAPENVFSIKLSALRINRTGLLRTYFKKHLRIRSIVLDEPAISMVNRKVPSKNDTSEVGKSLYELIRGNLKSIQVDALKISRAKFDYIDANGKKRVINAFRNLNIQADDILIDSLSGKDRKRFYYSRNIGFNLGGYRSVTKDRMYTLRIDSVAGSFASSRVYIKGLQLIPNLPELAFSRKYQVQKDRYDLSFREIALSGIDFRQLDTKGKLQARLLRVGPASVAVFMNRELPPPVIDKGRNYPHVALKRLSLPLQIDTVRLQGVDLKYSEYNPVSRKTGSVRFVNLHGDIRNVTNDSLRLRRDHLARADFKTLLMGSGAMRVKINFDLNSENGAFTYSGSIGRFDMRKLNDLAINLGLVAIDAGIVDKGDFNVTADRRRASGNFNFYYHGLKIKLLKEQQESSKLKQQGLLSSLANNLLIKDANPMPGEPLRPGRATYLRANTASFFNLMWKTLFAGMREAVGVGFVPMKTQKQAQDKISRKMEQRSERAERRAQRRAERKAKRNN</sequence>
<keyword evidence="4" id="KW-1185">Reference proteome</keyword>
<keyword evidence="2" id="KW-1133">Transmembrane helix</keyword>
<accession>A0A2T3HQU6</accession>
<evidence type="ECO:0000313" key="3">
    <source>
        <dbReference type="EMBL" id="PST84771.1"/>
    </source>
</evidence>
<gene>
    <name evidence="3" type="ORF">C7T94_01195</name>
</gene>
<keyword evidence="2" id="KW-0812">Transmembrane</keyword>
<feature type="region of interest" description="Disordered" evidence="1">
    <location>
        <begin position="568"/>
        <end position="601"/>
    </location>
</feature>